<evidence type="ECO:0000313" key="1">
    <source>
        <dbReference type="EMBL" id="VBB07923.1"/>
    </source>
</evidence>
<dbReference type="RefSeq" id="WP_122628845.1">
    <property type="nucleotide sequence ID" value="NZ_UPPP01000083.1"/>
</dbReference>
<sequence length="160" mass="18348">MAIIDFAMTLEIAIRQDMDRLQSTAPIELVPLFNQLHAVQERMVSFLQSFNSQSNCLPDIEVISCLGTDAAWQQMYQAYAARIDPNVAHMTILWTLTGFIENSAAFYRQAANNTAYPLERRFFRSVYELKSIIKLRIRGFESIANNRLWSELGFAPFTLS</sequence>
<organism evidence="1 2">
    <name type="scientific">Lucifera butyrica</name>
    <dbReference type="NCBI Taxonomy" id="1351585"/>
    <lineage>
        <taxon>Bacteria</taxon>
        <taxon>Bacillati</taxon>
        <taxon>Bacillota</taxon>
        <taxon>Negativicutes</taxon>
        <taxon>Veillonellales</taxon>
        <taxon>Veillonellaceae</taxon>
        <taxon>Lucifera</taxon>
    </lineage>
</organism>
<proteinExistence type="predicted"/>
<dbReference type="EMBL" id="UPPP01000083">
    <property type="protein sequence ID" value="VBB07923.1"/>
    <property type="molecule type" value="Genomic_DNA"/>
</dbReference>
<dbReference type="AlphaFoldDB" id="A0A498RCX6"/>
<dbReference type="OrthoDB" id="1680399at2"/>
<keyword evidence="2" id="KW-1185">Reference proteome</keyword>
<evidence type="ECO:0000313" key="2">
    <source>
        <dbReference type="Proteomes" id="UP000277811"/>
    </source>
</evidence>
<accession>A0A498RCX6</accession>
<reference evidence="1 2" key="1">
    <citation type="submission" date="2018-06" db="EMBL/GenBank/DDBJ databases">
        <authorList>
            <person name="Strepis N."/>
        </authorList>
    </citation>
    <scope>NUCLEOTIDE SEQUENCE [LARGE SCALE GENOMIC DNA]</scope>
    <source>
        <strain evidence="1">LUCI</strain>
    </source>
</reference>
<name>A0A498RCX6_9FIRM</name>
<protein>
    <submittedName>
        <fullName evidence="1">Uncharacterized protein</fullName>
    </submittedName>
</protein>
<gene>
    <name evidence="1" type="ORF">LUCI_3188</name>
</gene>
<dbReference type="Proteomes" id="UP000277811">
    <property type="component" value="Unassembled WGS sequence"/>
</dbReference>